<dbReference type="AlphaFoldDB" id="W7TSC7"/>
<keyword evidence="2" id="KW-1133">Transmembrane helix</keyword>
<proteinExistence type="predicted"/>
<feature type="transmembrane region" description="Helical" evidence="2">
    <location>
        <begin position="123"/>
        <end position="144"/>
    </location>
</feature>
<accession>W7TSC7</accession>
<feature type="region of interest" description="Disordered" evidence="1">
    <location>
        <begin position="1"/>
        <end position="28"/>
    </location>
</feature>
<organism evidence="3 4">
    <name type="scientific">Nannochloropsis gaditana</name>
    <dbReference type="NCBI Taxonomy" id="72520"/>
    <lineage>
        <taxon>Eukaryota</taxon>
        <taxon>Sar</taxon>
        <taxon>Stramenopiles</taxon>
        <taxon>Ochrophyta</taxon>
        <taxon>Eustigmatophyceae</taxon>
        <taxon>Eustigmatales</taxon>
        <taxon>Monodopsidaceae</taxon>
        <taxon>Nannochloropsis</taxon>
    </lineage>
</organism>
<gene>
    <name evidence="3" type="ORF">Naga_101374g1</name>
</gene>
<dbReference type="OrthoDB" id="10656948at2759"/>
<reference evidence="3 4" key="1">
    <citation type="journal article" date="2014" name="Mol. Plant">
        <title>Chromosome Scale Genome Assembly and Transcriptome Profiling of Nannochloropsis gaditana in Nitrogen Depletion.</title>
        <authorList>
            <person name="Corteggiani Carpinelli E."/>
            <person name="Telatin A."/>
            <person name="Vitulo N."/>
            <person name="Forcato C."/>
            <person name="D'Angelo M."/>
            <person name="Schiavon R."/>
            <person name="Vezzi A."/>
            <person name="Giacometti G.M."/>
            <person name="Morosinotto T."/>
            <person name="Valle G."/>
        </authorList>
    </citation>
    <scope>NUCLEOTIDE SEQUENCE [LARGE SCALE GENOMIC DNA]</scope>
    <source>
        <strain evidence="3 4">B-31</strain>
    </source>
</reference>
<name>W7TSC7_9STRA</name>
<evidence type="ECO:0000256" key="2">
    <source>
        <dbReference type="SAM" id="Phobius"/>
    </source>
</evidence>
<keyword evidence="2" id="KW-0472">Membrane</keyword>
<evidence type="ECO:0000256" key="1">
    <source>
        <dbReference type="SAM" id="MobiDB-lite"/>
    </source>
</evidence>
<keyword evidence="4" id="KW-1185">Reference proteome</keyword>
<protein>
    <submittedName>
        <fullName evidence="3">Uncharacterized protein</fullName>
    </submittedName>
</protein>
<comment type="caution">
    <text evidence="3">The sequence shown here is derived from an EMBL/GenBank/DDBJ whole genome shotgun (WGS) entry which is preliminary data.</text>
</comment>
<dbReference type="EMBL" id="AZIL01001739">
    <property type="protein sequence ID" value="EWM23244.1"/>
    <property type="molecule type" value="Genomic_DNA"/>
</dbReference>
<keyword evidence="2" id="KW-0812">Transmembrane</keyword>
<evidence type="ECO:0000313" key="3">
    <source>
        <dbReference type="EMBL" id="EWM23244.1"/>
    </source>
</evidence>
<sequence length="211" mass="23325">MDIPAAPAPQPPPMHVVEEHGGGMEGGRAGGNTTAAKLLYKAIQENDLETIKRLVEGKVCDSYKEESAKYWAGKRIVGRVRKCPEEREENDSMWAPLWTLSSSSLSFSLFLAPSSFLLLPPSFLVSFFFLFLSSPLFSLLPFFCPRHDLTPDGLNIDLLWHLPHLRLNYLPLPPATSPPVTIGRAAFAVDDAAAELRHGRGREGGREEGRE</sequence>
<dbReference type="Proteomes" id="UP000019335">
    <property type="component" value="Chromosome 17"/>
</dbReference>
<feature type="non-terminal residue" evidence="3">
    <location>
        <position position="211"/>
    </location>
</feature>
<evidence type="ECO:0000313" key="4">
    <source>
        <dbReference type="Proteomes" id="UP000019335"/>
    </source>
</evidence>
<feature type="compositionally biased region" description="Pro residues" evidence="1">
    <location>
        <begin position="1"/>
        <end position="14"/>
    </location>
</feature>